<dbReference type="SMART" id="SM00091">
    <property type="entry name" value="PAS"/>
    <property type="match status" value="1"/>
</dbReference>
<dbReference type="SUPFAM" id="SSF52540">
    <property type="entry name" value="P-loop containing nucleoside triphosphate hydrolases"/>
    <property type="match status" value="1"/>
</dbReference>
<dbReference type="SUPFAM" id="SSF55785">
    <property type="entry name" value="PYP-like sensor domain (PAS domain)"/>
    <property type="match status" value="1"/>
</dbReference>
<dbReference type="Pfam" id="PF02518">
    <property type="entry name" value="HATPase_c"/>
    <property type="match status" value="1"/>
</dbReference>
<dbReference type="InterPro" id="IPR005467">
    <property type="entry name" value="His_kinase_dom"/>
</dbReference>
<dbReference type="InterPro" id="IPR029016">
    <property type="entry name" value="GAF-like_dom_sf"/>
</dbReference>
<feature type="domain" description="Histidine kinase" evidence="7">
    <location>
        <begin position="1656"/>
        <end position="1872"/>
    </location>
</feature>
<evidence type="ECO:0000256" key="5">
    <source>
        <dbReference type="SAM" id="MobiDB-lite"/>
    </source>
</evidence>
<feature type="region of interest" description="Disordered" evidence="5">
    <location>
        <begin position="1"/>
        <end position="31"/>
    </location>
</feature>
<dbReference type="PANTHER" id="PTHR43642:SF1">
    <property type="entry name" value="HYBRID SIGNAL TRANSDUCTION HISTIDINE KINASE G"/>
    <property type="match status" value="1"/>
</dbReference>
<keyword evidence="10" id="KW-0808">Transferase</keyword>
<comment type="catalytic activity">
    <reaction evidence="1">
        <text>ATP + protein L-histidine = ADP + protein N-phospho-L-histidine.</text>
        <dbReference type="EC" id="2.7.13.3"/>
    </reaction>
</comment>
<dbReference type="Gene3D" id="1.10.287.130">
    <property type="match status" value="1"/>
</dbReference>
<dbReference type="InterPro" id="IPR036890">
    <property type="entry name" value="HATPase_C_sf"/>
</dbReference>
<dbReference type="RefSeq" id="WP_151067158.1">
    <property type="nucleotide sequence ID" value="NZ_CABVPL010000035.1"/>
</dbReference>
<dbReference type="InterPro" id="IPR004358">
    <property type="entry name" value="Sig_transdc_His_kin-like_C"/>
</dbReference>
<dbReference type="SMART" id="SM00065">
    <property type="entry name" value="GAF"/>
    <property type="match status" value="1"/>
</dbReference>
<feature type="domain" description="PAS" evidence="8">
    <location>
        <begin position="1504"/>
        <end position="1546"/>
    </location>
</feature>
<sequence>MSESPNPGAVAAPGQRAADGARTRQLPPASAPAQLAADLRLSVVCEDEDVVHARASLTDAQGNRIPVLVAQPKGGASNPAAFERLLNEYRMRDRLDGSWAMRPLDLQRRGDSIALVLEDPGGVPLEHLLTERLATARFLTLAVQIAAAVHRMHAGDIVHRDLKPGHLYVDDVDGVVRITGFGIASDAPEQHKPASPPDLIAGTMAYMAPEQTGRLDCPIDARSDLYSIGVVFYRMLTGTLPFRAADASEWIHSHTARQPVAPHLRADRVDRQLSAIVMKLLAKAPGDRYQSAAGLERDLRRCIAELSAHAAIHAFDPGDADPPGRLSGPRKPYGREHELARLMRVLGRVTHGGNLEFALVSGHAGVGKSSLVRELQTAIGPSHGTFAVGKCDQHNREAPYAAVALALKSMVRSLFTQPEDTLRAWRDALRDAVGPNGKLITDFVPDLTLLLGEQPSVPELPLQHAHTRFQRVLHRFLRVFARLKPPLVVCIDDLQWADAATLELLDSIGGQHDMRGILLIGAYRDNEAGAADSLRQMRARMKSAGVAVEEIRLTPLTVSQTTAVVGDILRSDCECVEPLARIVHAKTAGNPFFVVQFVHALAEENVLRLDRSAGRWSWDLQAVGSARYTDNVAELMSVRLERLPRPCKDALRALACLGNSATVRSLAIVRHTTEDALHAQLRLATRQQLVERVGDTYRFAHDRIQEAAYALIPDAARAGTHLEIGRRLLPHLPASSDDGLLFDIAGQFERAGNDALSADERHAAAALNLRAGIRAKSSAAYGAALRYLRTGAGLLALAPDTRAPGIRFEFELELAECEFLTGELAAAGCRLAALRADTLTVVDRGRVAVRRMDVHTALDRSAEAIAVALDFLRHVGIDVPARPSDLDVHDEYTALRRRAAALTIDDIAGSQPMADPVALITLEVLTRLLSAACFTDFNLNSLITCKAINISLASGNCEASCVAYGTLSRIAGPRFGDFELGIRFGEAGYRIAERNAQHRFHASTCMVYAIFTLRWITHVRLSEDTLRRAFAAANKAGDLLYASYSLNCLNTNFLFAGDPLASVHDEAERGLAFARNAQHGLVVDIVSTQLALVRTLRGQTTRPGSFDDGHFDEHAFEAHLADNPGLAIAACWYWIRKMQARYLFGDHEAALESLRHAQALLWTSSMFLEEAEFHFYAALTLSAAIDDAGPGERAGLLERFVVHQAHLDVLARHFPENFEHRAALLGAERARIESRTLDAQQLYEQAIRSARANDFPHQEALASERAACFYRTRGFDIISDAYARNARYGYMRWGADAKVRQLDRAYPHLAAGMHDHGRRETIRSTAGEIDYAMLIDVSQRVSSEIVPEKVIDTFMKAALTHSGASRGLLILASGNGGGDASIHAEATVHDDAVAVAQESSPLDADRLPVATLHYVLRTRKTVSSPDALTDPVCAADPYTTAQRVRSILCMPLLRGDELTGALYLESRLATGVFAPARLAALGVLASQVAITLQNARLYRELSEREARIRRLVDANIIGIFIYALDGTIMDANSALLDLIGYSRDELERGQLNWRSLTPPEWIEADLQIHEPTLRATGVLPPIEKEYFRKDGSRAPILVGAAMFSSSGQDGVAFVLDLSESKRADARARESESRFREMQQELAHANRVSAVGQLTATISHEVKQPIAAMAANADAALRWLAARPSNVERASKALDLIVRDALRAGDIIDRIRNFVRKSPVREETVDVNAAILDILFVTRRDAEKNGICIDTDFATPAPLVVGDRVQLQQVILNLIVNAIEAMHAVNEGRRSLIISTSNTDGGSVEICVADSGPGVSDAHMDRLFEPFFTTKDTGMGVGLSIAHSVVAAHGGRLHATARQPAGTTFHVMLPSARA</sequence>
<evidence type="ECO:0000313" key="10">
    <source>
        <dbReference type="EMBL" id="VWB89854.1"/>
    </source>
</evidence>
<dbReference type="Gene3D" id="3.30.450.40">
    <property type="match status" value="1"/>
</dbReference>
<dbReference type="CDD" id="cd00130">
    <property type="entry name" value="PAS"/>
    <property type="match status" value="1"/>
</dbReference>
<accession>A0A6H9ST35</accession>
<dbReference type="EC" id="2.7.13.3" evidence="2"/>
<dbReference type="CDD" id="cd14014">
    <property type="entry name" value="STKc_PknB_like"/>
    <property type="match status" value="1"/>
</dbReference>
<dbReference type="EMBL" id="CABVPL010000035">
    <property type="protein sequence ID" value="VWB89854.1"/>
    <property type="molecule type" value="Genomic_DNA"/>
</dbReference>
<dbReference type="SUPFAM" id="SSF56112">
    <property type="entry name" value="Protein kinase-like (PK-like)"/>
    <property type="match status" value="1"/>
</dbReference>
<dbReference type="PANTHER" id="PTHR43642">
    <property type="entry name" value="HYBRID SIGNAL TRANSDUCTION HISTIDINE KINASE G"/>
    <property type="match status" value="1"/>
</dbReference>
<dbReference type="Pfam" id="PF00069">
    <property type="entry name" value="Pkinase"/>
    <property type="match status" value="1"/>
</dbReference>
<dbReference type="PROSITE" id="PS50112">
    <property type="entry name" value="PAS"/>
    <property type="match status" value="1"/>
</dbReference>
<dbReference type="GeneID" id="99791545"/>
<dbReference type="OrthoDB" id="9801841at2"/>
<keyword evidence="10" id="KW-0418">Kinase</keyword>
<dbReference type="CDD" id="cd00082">
    <property type="entry name" value="HisKA"/>
    <property type="match status" value="1"/>
</dbReference>
<evidence type="ECO:0000256" key="4">
    <source>
        <dbReference type="SAM" id="Coils"/>
    </source>
</evidence>
<dbReference type="SUPFAM" id="SSF55874">
    <property type="entry name" value="ATPase domain of HSP90 chaperone/DNA topoisomerase II/histidine kinase"/>
    <property type="match status" value="1"/>
</dbReference>
<keyword evidence="4" id="KW-0175">Coiled coil</keyword>
<dbReference type="Proteomes" id="UP000430232">
    <property type="component" value="Unassembled WGS sequence"/>
</dbReference>
<dbReference type="Proteomes" id="UP000494222">
    <property type="component" value="Unassembled WGS sequence"/>
</dbReference>
<dbReference type="Pfam" id="PF00512">
    <property type="entry name" value="HisKA"/>
    <property type="match status" value="1"/>
</dbReference>
<dbReference type="GO" id="GO:0005524">
    <property type="term" value="F:ATP binding"/>
    <property type="evidence" value="ECO:0007669"/>
    <property type="project" value="InterPro"/>
</dbReference>
<reference evidence="10 12" key="2">
    <citation type="submission" date="2019-09" db="EMBL/GenBank/DDBJ databases">
        <authorList>
            <person name="Depoorter E."/>
        </authorList>
    </citation>
    <scope>NUCLEOTIDE SEQUENCE [LARGE SCALE GENOMIC DNA]</scope>
    <source>
        <strain evidence="10">LMG 24064</strain>
    </source>
</reference>
<dbReference type="InterPro" id="IPR003661">
    <property type="entry name" value="HisK_dim/P_dom"/>
</dbReference>
<dbReference type="PRINTS" id="PR00344">
    <property type="entry name" value="BCTRLSENSOR"/>
</dbReference>
<evidence type="ECO:0000256" key="3">
    <source>
        <dbReference type="ARBA" id="ARBA00022553"/>
    </source>
</evidence>
<evidence type="ECO:0000256" key="2">
    <source>
        <dbReference type="ARBA" id="ARBA00012438"/>
    </source>
</evidence>
<evidence type="ECO:0000313" key="11">
    <source>
        <dbReference type="Proteomes" id="UP000430232"/>
    </source>
</evidence>
<feature type="domain" description="Protein kinase" evidence="6">
    <location>
        <begin position="30"/>
        <end position="312"/>
    </location>
</feature>
<dbReference type="SMART" id="SM00387">
    <property type="entry name" value="HATPase_c"/>
    <property type="match status" value="1"/>
</dbReference>
<dbReference type="Gene3D" id="3.40.50.300">
    <property type="entry name" value="P-loop containing nucleotide triphosphate hydrolases"/>
    <property type="match status" value="1"/>
</dbReference>
<dbReference type="SUPFAM" id="SSF47384">
    <property type="entry name" value="Homodimeric domain of signal transducing histidine kinase"/>
    <property type="match status" value="1"/>
</dbReference>
<dbReference type="SMART" id="SM00388">
    <property type="entry name" value="HisKA"/>
    <property type="match status" value="1"/>
</dbReference>
<dbReference type="Pfam" id="PF13191">
    <property type="entry name" value="AAA_16"/>
    <property type="match status" value="1"/>
</dbReference>
<dbReference type="PROSITE" id="PS50109">
    <property type="entry name" value="HIS_KIN"/>
    <property type="match status" value="1"/>
</dbReference>
<dbReference type="Pfam" id="PF01590">
    <property type="entry name" value="GAF"/>
    <property type="match status" value="1"/>
</dbReference>
<evidence type="ECO:0000259" key="6">
    <source>
        <dbReference type="PROSITE" id="PS50011"/>
    </source>
</evidence>
<dbReference type="InterPro" id="IPR035965">
    <property type="entry name" value="PAS-like_dom_sf"/>
</dbReference>
<dbReference type="Gene3D" id="3.30.450.20">
    <property type="entry name" value="PAS domain"/>
    <property type="match status" value="1"/>
</dbReference>
<protein>
    <recommendedName>
        <fullName evidence="2">histidine kinase</fullName>
        <ecNumber evidence="2">2.7.13.3</ecNumber>
    </recommendedName>
</protein>
<name>A0A6H9ST35_9BURK</name>
<dbReference type="EMBL" id="VZOJ01000097">
    <property type="protein sequence ID" value="KAB0634340.1"/>
    <property type="molecule type" value="Genomic_DNA"/>
</dbReference>
<dbReference type="Pfam" id="PF13426">
    <property type="entry name" value="PAS_9"/>
    <property type="match status" value="1"/>
</dbReference>
<reference evidence="9 11" key="1">
    <citation type="submission" date="2019-09" db="EMBL/GenBank/DDBJ databases">
        <title>Draft genome sequences of 48 bacterial type strains from the CCUG.</title>
        <authorList>
            <person name="Tunovic T."/>
            <person name="Pineiro-Iglesias B."/>
            <person name="Unosson C."/>
            <person name="Inganas E."/>
            <person name="Ohlen M."/>
            <person name="Cardew S."/>
            <person name="Jensie-Markopoulos S."/>
            <person name="Salva-Serra F."/>
            <person name="Jaen-Luchoro D."/>
            <person name="Karlsson R."/>
            <person name="Svensson-Stadler L."/>
            <person name="Chun J."/>
            <person name="Moore E."/>
        </authorList>
    </citation>
    <scope>NUCLEOTIDE SEQUENCE [LARGE SCALE GENOMIC DNA]</scope>
    <source>
        <strain evidence="9 11">CCUG 54555</strain>
    </source>
</reference>
<keyword evidence="11" id="KW-1185">Reference proteome</keyword>
<dbReference type="InterPro" id="IPR027417">
    <property type="entry name" value="P-loop_NTPase"/>
</dbReference>
<evidence type="ECO:0000313" key="12">
    <source>
        <dbReference type="Proteomes" id="UP000494222"/>
    </source>
</evidence>
<evidence type="ECO:0000259" key="7">
    <source>
        <dbReference type="PROSITE" id="PS50109"/>
    </source>
</evidence>
<dbReference type="SUPFAM" id="SSF55781">
    <property type="entry name" value="GAF domain-like"/>
    <property type="match status" value="1"/>
</dbReference>
<dbReference type="InterPro" id="IPR011009">
    <property type="entry name" value="Kinase-like_dom_sf"/>
</dbReference>
<feature type="coiled-coil region" evidence="4">
    <location>
        <begin position="1620"/>
        <end position="1647"/>
    </location>
</feature>
<dbReference type="PROSITE" id="PS50011">
    <property type="entry name" value="PROTEIN_KINASE_DOM"/>
    <property type="match status" value="1"/>
</dbReference>
<dbReference type="InterPro" id="IPR003594">
    <property type="entry name" value="HATPase_dom"/>
</dbReference>
<evidence type="ECO:0000259" key="8">
    <source>
        <dbReference type="PROSITE" id="PS50112"/>
    </source>
</evidence>
<dbReference type="Gene3D" id="3.30.565.10">
    <property type="entry name" value="Histidine kinase-like ATPase, C-terminal domain"/>
    <property type="match status" value="1"/>
</dbReference>
<dbReference type="InterPro" id="IPR000014">
    <property type="entry name" value="PAS"/>
</dbReference>
<gene>
    <name evidence="10" type="ORF">BLA24064_04264</name>
    <name evidence="9" type="ORF">F7R21_26300</name>
</gene>
<organism evidence="9 11">
    <name type="scientific">Burkholderia latens</name>
    <dbReference type="NCBI Taxonomy" id="488446"/>
    <lineage>
        <taxon>Bacteria</taxon>
        <taxon>Pseudomonadati</taxon>
        <taxon>Pseudomonadota</taxon>
        <taxon>Betaproteobacteria</taxon>
        <taxon>Burkholderiales</taxon>
        <taxon>Burkholderiaceae</taxon>
        <taxon>Burkholderia</taxon>
        <taxon>Burkholderia cepacia complex</taxon>
    </lineage>
</organism>
<evidence type="ECO:0000313" key="9">
    <source>
        <dbReference type="EMBL" id="KAB0634340.1"/>
    </source>
</evidence>
<dbReference type="InterPro" id="IPR003018">
    <property type="entry name" value="GAF"/>
</dbReference>
<dbReference type="InterPro" id="IPR041664">
    <property type="entry name" value="AAA_16"/>
</dbReference>
<dbReference type="SMART" id="SM00220">
    <property type="entry name" value="S_TKc"/>
    <property type="match status" value="1"/>
</dbReference>
<dbReference type="InterPro" id="IPR036097">
    <property type="entry name" value="HisK_dim/P_sf"/>
</dbReference>
<dbReference type="NCBIfam" id="TIGR00229">
    <property type="entry name" value="sensory_box"/>
    <property type="match status" value="1"/>
</dbReference>
<dbReference type="Gene3D" id="1.10.510.10">
    <property type="entry name" value="Transferase(Phosphotransferase) domain 1"/>
    <property type="match status" value="1"/>
</dbReference>
<proteinExistence type="predicted"/>
<evidence type="ECO:0000256" key="1">
    <source>
        <dbReference type="ARBA" id="ARBA00000085"/>
    </source>
</evidence>
<dbReference type="GO" id="GO:0000155">
    <property type="term" value="F:phosphorelay sensor kinase activity"/>
    <property type="evidence" value="ECO:0007669"/>
    <property type="project" value="InterPro"/>
</dbReference>
<dbReference type="InterPro" id="IPR000719">
    <property type="entry name" value="Prot_kinase_dom"/>
</dbReference>
<keyword evidence="3" id="KW-0597">Phosphoprotein</keyword>
<dbReference type="InterPro" id="IPR053159">
    <property type="entry name" value="Hybrid_Histidine_Kinase"/>
</dbReference>